<dbReference type="Proteomes" id="UP000229574">
    <property type="component" value="Unassembled WGS sequence"/>
</dbReference>
<dbReference type="GO" id="GO:0006302">
    <property type="term" value="P:double-strand break repair"/>
    <property type="evidence" value="ECO:0007669"/>
    <property type="project" value="TreeGrafter"/>
</dbReference>
<dbReference type="NCBIfam" id="TIGR00613">
    <property type="entry name" value="reco"/>
    <property type="match status" value="1"/>
</dbReference>
<feature type="domain" description="DNA replication/recombination mediator RecO N-terminal" evidence="7">
    <location>
        <begin position="1"/>
        <end position="77"/>
    </location>
</feature>
<organism evidence="8 9">
    <name type="scientific">Candidatus Collierbacteria bacterium CG09_land_8_20_14_0_10_46_12</name>
    <dbReference type="NCBI Taxonomy" id="1974533"/>
    <lineage>
        <taxon>Bacteria</taxon>
        <taxon>Candidatus Collieribacteriota</taxon>
    </lineage>
</organism>
<evidence type="ECO:0000256" key="3">
    <source>
        <dbReference type="ARBA" id="ARBA00022763"/>
    </source>
</evidence>
<dbReference type="InterPro" id="IPR022572">
    <property type="entry name" value="DNA_rep/recomb_RecO_N"/>
</dbReference>
<dbReference type="SUPFAM" id="SSF57863">
    <property type="entry name" value="ArfGap/RecO-like zinc finger"/>
    <property type="match status" value="1"/>
</dbReference>
<keyword evidence="4" id="KW-0233">DNA recombination</keyword>
<dbReference type="InterPro" id="IPR037278">
    <property type="entry name" value="ARFGAP/RecO"/>
</dbReference>
<dbReference type="Pfam" id="PF02565">
    <property type="entry name" value="RecO_C"/>
    <property type="match status" value="1"/>
</dbReference>
<dbReference type="InterPro" id="IPR003717">
    <property type="entry name" value="RecO"/>
</dbReference>
<dbReference type="GO" id="GO:0043590">
    <property type="term" value="C:bacterial nucleoid"/>
    <property type="evidence" value="ECO:0007669"/>
    <property type="project" value="TreeGrafter"/>
</dbReference>
<keyword evidence="5" id="KW-0234">DNA repair</keyword>
<evidence type="ECO:0000256" key="4">
    <source>
        <dbReference type="ARBA" id="ARBA00023172"/>
    </source>
</evidence>
<dbReference type="Gene3D" id="2.40.50.140">
    <property type="entry name" value="Nucleic acid-binding proteins"/>
    <property type="match status" value="1"/>
</dbReference>
<evidence type="ECO:0000313" key="9">
    <source>
        <dbReference type="Proteomes" id="UP000229574"/>
    </source>
</evidence>
<dbReference type="Gene3D" id="1.20.1440.120">
    <property type="entry name" value="Recombination protein O, C-terminal domain"/>
    <property type="match status" value="1"/>
</dbReference>
<dbReference type="InterPro" id="IPR042242">
    <property type="entry name" value="RecO_C"/>
</dbReference>
<accession>A0A2H0X004</accession>
<dbReference type="EMBL" id="PEYY01000021">
    <property type="protein sequence ID" value="PIS18207.1"/>
    <property type="molecule type" value="Genomic_DNA"/>
</dbReference>
<name>A0A2H0X004_9BACT</name>
<dbReference type="PANTHER" id="PTHR33991:SF1">
    <property type="entry name" value="DNA REPAIR PROTEIN RECO"/>
    <property type="match status" value="1"/>
</dbReference>
<keyword evidence="3" id="KW-0227">DNA damage</keyword>
<proteinExistence type="inferred from homology"/>
<dbReference type="SUPFAM" id="SSF50249">
    <property type="entry name" value="Nucleic acid-binding proteins"/>
    <property type="match status" value="1"/>
</dbReference>
<comment type="similarity">
    <text evidence="1">Belongs to the RecO family.</text>
</comment>
<dbReference type="Pfam" id="PF11967">
    <property type="entry name" value="RecO_N"/>
    <property type="match status" value="1"/>
</dbReference>
<comment type="caution">
    <text evidence="8">The sequence shown here is derived from an EMBL/GenBank/DDBJ whole genome shotgun (WGS) entry which is preliminary data.</text>
</comment>
<dbReference type="AlphaFoldDB" id="A0A2H0X004"/>
<evidence type="ECO:0000256" key="2">
    <source>
        <dbReference type="ARBA" id="ARBA00021310"/>
    </source>
</evidence>
<dbReference type="GO" id="GO:0006310">
    <property type="term" value="P:DNA recombination"/>
    <property type="evidence" value="ECO:0007669"/>
    <property type="project" value="UniProtKB-KW"/>
</dbReference>
<sequence length="177" mass="20476">MHYLKYHGIIINRRVVKDSDRFLTIYTLEQGKISVYARGIRSVKSKRGSQLDLFSHIRFDVIEKNDRMTLTSVELLDGHHVSKTTLANISRLFQIGELIDRLTVEHDRHTEVYDLLVLALANLARFETPEYIFRFKKKLLEILGFGLPVIPSEVEGSNIVDNYIDSLLTHPLRAKIN</sequence>
<protein>
    <recommendedName>
        <fullName evidence="2">DNA repair protein RecO</fullName>
    </recommendedName>
    <alternativeName>
        <fullName evidence="6">Recombination protein O</fullName>
    </alternativeName>
</protein>
<evidence type="ECO:0000256" key="6">
    <source>
        <dbReference type="ARBA" id="ARBA00033409"/>
    </source>
</evidence>
<gene>
    <name evidence="8" type="primary">recO</name>
    <name evidence="8" type="ORF">COT54_00520</name>
</gene>
<reference evidence="9" key="1">
    <citation type="submission" date="2017-09" db="EMBL/GenBank/DDBJ databases">
        <title>Depth-based differentiation of microbial function through sediment-hosted aquifers and enrichment of novel symbionts in the deep terrestrial subsurface.</title>
        <authorList>
            <person name="Probst A.J."/>
            <person name="Ladd B."/>
            <person name="Jarett J.K."/>
            <person name="Geller-Mcgrath D.E."/>
            <person name="Sieber C.M.K."/>
            <person name="Emerson J.B."/>
            <person name="Anantharaman K."/>
            <person name="Thomas B.C."/>
            <person name="Malmstrom R."/>
            <person name="Stieglmeier M."/>
            <person name="Klingl A."/>
            <person name="Woyke T."/>
            <person name="Ryan C.M."/>
            <person name="Banfield J.F."/>
        </authorList>
    </citation>
    <scope>NUCLEOTIDE SEQUENCE [LARGE SCALE GENOMIC DNA]</scope>
</reference>
<dbReference type="InterPro" id="IPR012340">
    <property type="entry name" value="NA-bd_OB-fold"/>
</dbReference>
<evidence type="ECO:0000256" key="5">
    <source>
        <dbReference type="ARBA" id="ARBA00023204"/>
    </source>
</evidence>
<evidence type="ECO:0000259" key="7">
    <source>
        <dbReference type="Pfam" id="PF11967"/>
    </source>
</evidence>
<dbReference type="PANTHER" id="PTHR33991">
    <property type="entry name" value="DNA REPAIR PROTEIN RECO"/>
    <property type="match status" value="1"/>
</dbReference>
<evidence type="ECO:0000256" key="1">
    <source>
        <dbReference type="ARBA" id="ARBA00007452"/>
    </source>
</evidence>
<evidence type="ECO:0000313" key="8">
    <source>
        <dbReference type="EMBL" id="PIS18207.1"/>
    </source>
</evidence>